<dbReference type="InterPro" id="IPR009030">
    <property type="entry name" value="Growth_fac_rcpt_cys_sf"/>
</dbReference>
<keyword evidence="5" id="KW-0165">Cleavage on pair of basic residues</keyword>
<feature type="transmembrane region" description="Helical" evidence="24">
    <location>
        <begin position="957"/>
        <end position="980"/>
    </location>
</feature>
<feature type="binding site" evidence="21">
    <location>
        <position position="1054"/>
    </location>
    <ligand>
        <name>ATP</name>
        <dbReference type="ChEBI" id="CHEBI:30616"/>
    </ligand>
</feature>
<dbReference type="InterPro" id="IPR036116">
    <property type="entry name" value="FN3_sf"/>
</dbReference>
<dbReference type="PANTHER" id="PTHR24416:SF525">
    <property type="entry name" value="INSULIN-LIKE RECEPTOR"/>
    <property type="match status" value="1"/>
</dbReference>
<dbReference type="SMART" id="SM00261">
    <property type="entry name" value="FU"/>
    <property type="match status" value="1"/>
</dbReference>
<keyword evidence="13 24" id="KW-1133">Transmembrane helix</keyword>
<dbReference type="PANTHER" id="PTHR24416">
    <property type="entry name" value="TYROSINE-PROTEIN KINASE RECEPTOR"/>
    <property type="match status" value="1"/>
</dbReference>
<dbReference type="InterPro" id="IPR011009">
    <property type="entry name" value="Kinase-like_dom_sf"/>
</dbReference>
<dbReference type="InterPro" id="IPR003961">
    <property type="entry name" value="FN3_dom"/>
</dbReference>
<dbReference type="GO" id="GO:0042593">
    <property type="term" value="P:glucose homeostasis"/>
    <property type="evidence" value="ECO:0007669"/>
    <property type="project" value="TreeGrafter"/>
</dbReference>
<keyword evidence="15" id="KW-0829">Tyrosine-protein kinase</keyword>
<keyword evidence="17 22" id="KW-0675">Receptor</keyword>
<dbReference type="InterPro" id="IPR001245">
    <property type="entry name" value="Ser-Thr/Tyr_kinase_cat_dom"/>
</dbReference>
<dbReference type="SMART" id="SM00060">
    <property type="entry name" value="FN3"/>
    <property type="match status" value="3"/>
</dbReference>
<dbReference type="InterPro" id="IPR020635">
    <property type="entry name" value="Tyr_kinase_cat_dom"/>
</dbReference>
<dbReference type="SMART" id="SM00219">
    <property type="entry name" value="TyrKc"/>
    <property type="match status" value="1"/>
</dbReference>
<dbReference type="FunCoup" id="A0A1V9XAD0">
    <property type="interactions" value="308"/>
</dbReference>
<keyword evidence="14 24" id="KW-0472">Membrane</keyword>
<evidence type="ECO:0000256" key="18">
    <source>
        <dbReference type="ARBA" id="ARBA00023180"/>
    </source>
</evidence>
<keyword evidence="8" id="KW-0732">Signal</keyword>
<accession>A0A1V9XAD0</accession>
<dbReference type="InterPro" id="IPR006212">
    <property type="entry name" value="Furin_repeat"/>
</dbReference>
<feature type="compositionally biased region" description="Acidic residues" evidence="23">
    <location>
        <begin position="1373"/>
        <end position="1382"/>
    </location>
</feature>
<feature type="region of interest" description="Disordered" evidence="23">
    <location>
        <begin position="1373"/>
        <end position="1446"/>
    </location>
</feature>
<dbReference type="Gene3D" id="2.60.40.10">
    <property type="entry name" value="Immunoglobulins"/>
    <property type="match status" value="3"/>
</dbReference>
<keyword evidence="6 22" id="KW-0812">Transmembrane</keyword>
<dbReference type="OrthoDB" id="5809444at2759"/>
<dbReference type="GO" id="GO:0005009">
    <property type="term" value="F:insulin receptor activity"/>
    <property type="evidence" value="ECO:0007669"/>
    <property type="project" value="TreeGrafter"/>
</dbReference>
<sequence>CQTVEIRNNPANFEQLRNCSVIEGNLVIAVLHYRNPQEPDIPDTLNYSFPELREITGYVIVFRSHLNNMTRLFPNLAVIRGMNLFVGHYALIIYENPLMTTLGLKSLTHIMRGGVRIEKNERLCHVDSIDWSLITQDPQGQEIYNMYNRDPTICPRCQSSCPPDNTGSSNLCWNYETCQKVCSCANQNGTCMDDMKTCCEKQCLGGCSSPNGTQDCYVCEKYTFNGRCVDRCPSNSYALNGRRCVSEQDCRMYKVKDDSPRYKPFNGTAHAECLPKCPAGYIENVDDSSECVKCKGRCPHICAASRPIKSIHHTRALKGCTIVNTSLVLEITSGVGVSTVLEENLGSIEEIYGYLKVARTPSLISLGFFRNLRIIHGRSQYSNYSVMVQDNANLQEFWDWDTKENFTIKSGKLYFHHNQKLCYKTIVTFKNNSGLAKLELKDQDVSRQTNGDRMPCDMIELKMKVKDIQSTKCTVEWDPVGRTAFIRYRADDVNVTVFDGRDACGSDDWSTAYKDQNAARPELDKHEIHLEDLEPYARYAVYVKTEMLWEASKTAQSHIQYFRTKMATPGPPRKIVADPKTPNQMDIRWDPPDKPNGVVEWYLVVGLVQQDIDVYMTRRDFCTDNRLVYTTNPPVASKVAKSNGTSGVTDCTKCKCDGRLKKTLSLQEKQEAMEFEDTLHDLIFRKRNSKKMKSKRDVSTDNDGLRVNGLEDRTTTVSSANPDIMNAIRKLEDDNWGNIPKHYKNCSSRDDKDGFCHWVPGNRHSVSSLKHFTNYIIEVVACHDKKDMAEDGLAACELDAERIIDGQKTSMCCSKPQRIVQRTHKLRGADDVKTSSLRVEQQGIAAIGGNGTMEGSSGSNVAAFAEGGVHVTWDPPPDPNAFIVSYTLEYTRDVDGAIPTKICIDHKHYNASRGRVLHSLGTGNYSFRVRATSLAGAGNWTRPESFYVRDTTEEQRYITLFISIAIILLVVFSVAFFAVVHYTKKKLSSNVPDTVHYASMNPEYMTTPYEPDDWEVAREKIKLLNELGQGSFGMVYQGIVFDLAGKPEMNCAVKTVNEGAQVNKRNEFLQEATTMKRFDSYHVVKLLGVVSKGQPVYVVMELMSNGDLKSFLRSHRPDQDEPPKSDPPTYRQVVQMAAEIADGMAYLASLKYVHRDLAARNCMVASDLTVKIGDFGMTRDIYETDYYRKGGKGLLPVRWMSPESLQDGVFTTQGDVWSYGVVLWEMVTLATMPYQGLSNDQVLKWVISRHIMERPEHCPDKLYKIMTLCWHYNPNTRPQFTDIVDMLLEDTHEKFRERSFFTTTFRKGKCQDECLDDRPGTSGEGTPLVAQPSHKVGFAAIRDDKTLRGCNTAHGIGGDLDEENNLYISDDVISDGEGEESGGENSDYSERHQRTKNTPISSLPKHNNSDYGSKKSPSVPLLSGDTEPSVQAPSRASQNSGFTSFPGLPPIVPNNVAMKGVGGKVLTASQNGTIQAAANGRVYIPLHGGNNRTTAC</sequence>
<keyword evidence="7" id="KW-0479">Metal-binding</keyword>
<dbReference type="GO" id="GO:0005524">
    <property type="term" value="F:ATP binding"/>
    <property type="evidence" value="ECO:0007669"/>
    <property type="project" value="UniProtKB-UniRule"/>
</dbReference>
<evidence type="ECO:0000313" key="28">
    <source>
        <dbReference type="Proteomes" id="UP000192247"/>
    </source>
</evidence>
<dbReference type="Proteomes" id="UP000192247">
    <property type="component" value="Unassembled WGS sequence"/>
</dbReference>
<evidence type="ECO:0000256" key="19">
    <source>
        <dbReference type="ARBA" id="ARBA00023211"/>
    </source>
</evidence>
<dbReference type="CDD" id="cd05032">
    <property type="entry name" value="PTKc_InsR_like"/>
    <property type="match status" value="1"/>
</dbReference>
<comment type="similarity">
    <text evidence="22">Belongs to the protein kinase superfamily. Tyr protein kinase family. Insulin receptor subfamily.</text>
</comment>
<dbReference type="InterPro" id="IPR006211">
    <property type="entry name" value="Furin-like_Cys-rich_dom"/>
</dbReference>
<dbReference type="PROSITE" id="PS00107">
    <property type="entry name" value="PROTEIN_KINASE_ATP"/>
    <property type="match status" value="1"/>
</dbReference>
<organism evidence="27 28">
    <name type="scientific">Tropilaelaps mercedesae</name>
    <dbReference type="NCBI Taxonomy" id="418985"/>
    <lineage>
        <taxon>Eukaryota</taxon>
        <taxon>Metazoa</taxon>
        <taxon>Ecdysozoa</taxon>
        <taxon>Arthropoda</taxon>
        <taxon>Chelicerata</taxon>
        <taxon>Arachnida</taxon>
        <taxon>Acari</taxon>
        <taxon>Parasitiformes</taxon>
        <taxon>Mesostigmata</taxon>
        <taxon>Gamasina</taxon>
        <taxon>Dermanyssoidea</taxon>
        <taxon>Laelapidae</taxon>
        <taxon>Tropilaelaps</taxon>
    </lineage>
</organism>
<keyword evidence="11" id="KW-0418">Kinase</keyword>
<evidence type="ECO:0000256" key="15">
    <source>
        <dbReference type="ARBA" id="ARBA00023137"/>
    </source>
</evidence>
<evidence type="ECO:0000256" key="3">
    <source>
        <dbReference type="ARBA" id="ARBA00022553"/>
    </source>
</evidence>
<evidence type="ECO:0000256" key="22">
    <source>
        <dbReference type="RuleBase" id="RU000312"/>
    </source>
</evidence>
<comment type="subcellular location">
    <subcellularLocation>
        <location evidence="2">Membrane</location>
        <topology evidence="2">Single-pass type I membrane protein</topology>
    </subcellularLocation>
</comment>
<evidence type="ECO:0000256" key="24">
    <source>
        <dbReference type="SAM" id="Phobius"/>
    </source>
</evidence>
<evidence type="ECO:0000256" key="23">
    <source>
        <dbReference type="SAM" id="MobiDB-lite"/>
    </source>
</evidence>
<evidence type="ECO:0000256" key="11">
    <source>
        <dbReference type="ARBA" id="ARBA00022777"/>
    </source>
</evidence>
<keyword evidence="16" id="KW-1015">Disulfide bond</keyword>
<keyword evidence="4" id="KW-0808">Transferase</keyword>
<dbReference type="GO" id="GO:0043560">
    <property type="term" value="F:insulin receptor substrate binding"/>
    <property type="evidence" value="ECO:0007669"/>
    <property type="project" value="TreeGrafter"/>
</dbReference>
<evidence type="ECO:0000256" key="21">
    <source>
        <dbReference type="PROSITE-ProRule" id="PRU10141"/>
    </source>
</evidence>
<dbReference type="FunFam" id="1.10.510.10:FF:000528">
    <property type="entry name" value="Tyrosine-protein kinase receptor"/>
    <property type="match status" value="1"/>
</dbReference>
<dbReference type="PROSITE" id="PS00109">
    <property type="entry name" value="PROTEIN_KINASE_TYR"/>
    <property type="match status" value="1"/>
</dbReference>
<dbReference type="PROSITE" id="PS50853">
    <property type="entry name" value="FN3"/>
    <property type="match status" value="1"/>
</dbReference>
<keyword evidence="9" id="KW-0677">Repeat</keyword>
<evidence type="ECO:0000256" key="13">
    <source>
        <dbReference type="ARBA" id="ARBA00022989"/>
    </source>
</evidence>
<evidence type="ECO:0000256" key="8">
    <source>
        <dbReference type="ARBA" id="ARBA00022729"/>
    </source>
</evidence>
<gene>
    <name evidence="27" type="ORF">BIW11_11600</name>
</gene>
<keyword evidence="28" id="KW-1185">Reference proteome</keyword>
<dbReference type="InterPro" id="IPR050122">
    <property type="entry name" value="RTK"/>
</dbReference>
<evidence type="ECO:0000256" key="6">
    <source>
        <dbReference type="ARBA" id="ARBA00022692"/>
    </source>
</evidence>
<feature type="compositionally biased region" description="Polar residues" evidence="23">
    <location>
        <begin position="1396"/>
        <end position="1411"/>
    </location>
</feature>
<dbReference type="Gene3D" id="3.30.200.20">
    <property type="entry name" value="Phosphorylase Kinase, domain 1"/>
    <property type="match status" value="1"/>
</dbReference>
<reference evidence="27 28" key="1">
    <citation type="journal article" date="2017" name="Gigascience">
        <title>Draft genome of the honey bee ectoparasitic mite, Tropilaelaps mercedesae, is shaped by the parasitic life history.</title>
        <authorList>
            <person name="Dong X."/>
            <person name="Armstrong S.D."/>
            <person name="Xia D."/>
            <person name="Makepeace B.L."/>
            <person name="Darby A.C."/>
            <person name="Kadowaki T."/>
        </authorList>
    </citation>
    <scope>NUCLEOTIDE SEQUENCE [LARGE SCALE GENOMIC DNA]</scope>
    <source>
        <strain evidence="27">Wuxi-XJTLU</strain>
    </source>
</reference>
<dbReference type="GO" id="GO:0046872">
    <property type="term" value="F:metal ion binding"/>
    <property type="evidence" value="ECO:0007669"/>
    <property type="project" value="UniProtKB-KW"/>
</dbReference>
<evidence type="ECO:0000259" key="25">
    <source>
        <dbReference type="PROSITE" id="PS50011"/>
    </source>
</evidence>
<evidence type="ECO:0000256" key="5">
    <source>
        <dbReference type="ARBA" id="ARBA00022685"/>
    </source>
</evidence>
<dbReference type="Pfam" id="PF01030">
    <property type="entry name" value="Recep_L_domain"/>
    <property type="match status" value="2"/>
</dbReference>
<dbReference type="GO" id="GO:0005899">
    <property type="term" value="C:insulin receptor complex"/>
    <property type="evidence" value="ECO:0007669"/>
    <property type="project" value="TreeGrafter"/>
</dbReference>
<dbReference type="GO" id="GO:0030424">
    <property type="term" value="C:axon"/>
    <property type="evidence" value="ECO:0007669"/>
    <property type="project" value="TreeGrafter"/>
</dbReference>
<dbReference type="SUPFAM" id="SSF52058">
    <property type="entry name" value="L domain-like"/>
    <property type="match status" value="2"/>
</dbReference>
<dbReference type="Gene3D" id="2.10.220.10">
    <property type="entry name" value="Hormone Receptor, Insulin-like Growth Factor Receptor 1, Chain A, domain 2"/>
    <property type="match status" value="1"/>
</dbReference>
<keyword evidence="3 22" id="KW-0597">Phosphoprotein</keyword>
<dbReference type="InterPro" id="IPR008266">
    <property type="entry name" value="Tyr_kinase_AS"/>
</dbReference>
<evidence type="ECO:0000256" key="10">
    <source>
        <dbReference type="ARBA" id="ARBA00022741"/>
    </source>
</evidence>
<dbReference type="STRING" id="418985.A0A1V9XAD0"/>
<evidence type="ECO:0000256" key="12">
    <source>
        <dbReference type="ARBA" id="ARBA00022840"/>
    </source>
</evidence>
<evidence type="ECO:0000256" key="20">
    <source>
        <dbReference type="ARBA" id="ARBA00051243"/>
    </source>
</evidence>
<keyword evidence="19" id="KW-0464">Manganese</keyword>
<keyword evidence="12 21" id="KW-0067">ATP-binding</keyword>
<dbReference type="InterPro" id="IPR000719">
    <property type="entry name" value="Prot_kinase_dom"/>
</dbReference>
<dbReference type="SUPFAM" id="SSF57184">
    <property type="entry name" value="Growth factor receptor domain"/>
    <property type="match status" value="1"/>
</dbReference>
<evidence type="ECO:0000256" key="1">
    <source>
        <dbReference type="ARBA" id="ARBA00001936"/>
    </source>
</evidence>
<comment type="caution">
    <text evidence="27">The sequence shown here is derived from an EMBL/GenBank/DDBJ whole genome shotgun (WGS) entry which is preliminary data.</text>
</comment>
<evidence type="ECO:0000256" key="2">
    <source>
        <dbReference type="ARBA" id="ARBA00004479"/>
    </source>
</evidence>
<dbReference type="InParanoid" id="A0A1V9XAD0"/>
<dbReference type="Gene3D" id="1.10.510.10">
    <property type="entry name" value="Transferase(Phosphotransferase) domain 1"/>
    <property type="match status" value="1"/>
</dbReference>
<feature type="domain" description="Protein kinase" evidence="25">
    <location>
        <begin position="1021"/>
        <end position="1295"/>
    </location>
</feature>
<evidence type="ECO:0000256" key="4">
    <source>
        <dbReference type="ARBA" id="ARBA00022679"/>
    </source>
</evidence>
<dbReference type="SUPFAM" id="SSF56112">
    <property type="entry name" value="Protein kinase-like (PK-like)"/>
    <property type="match status" value="1"/>
</dbReference>
<dbReference type="PRINTS" id="PR00109">
    <property type="entry name" value="TYRKINASE"/>
</dbReference>
<dbReference type="InterPro" id="IPR002011">
    <property type="entry name" value="Tyr_kinase_rcpt_2_CS"/>
</dbReference>
<dbReference type="CDD" id="cd00063">
    <property type="entry name" value="FN3"/>
    <property type="match status" value="2"/>
</dbReference>
<keyword evidence="10 21" id="KW-0547">Nucleotide-binding</keyword>
<dbReference type="PROSITE" id="PS50011">
    <property type="entry name" value="PROTEIN_KINASE_DOM"/>
    <property type="match status" value="1"/>
</dbReference>
<dbReference type="Pfam" id="PF07714">
    <property type="entry name" value="PK_Tyr_Ser-Thr"/>
    <property type="match status" value="1"/>
</dbReference>
<evidence type="ECO:0000256" key="16">
    <source>
        <dbReference type="ARBA" id="ARBA00023157"/>
    </source>
</evidence>
<feature type="domain" description="Fibronectin type-III" evidence="26">
    <location>
        <begin position="855"/>
        <end position="951"/>
    </location>
</feature>
<dbReference type="EC" id="2.7.10.1" evidence="22"/>
<evidence type="ECO:0000256" key="14">
    <source>
        <dbReference type="ARBA" id="ARBA00023136"/>
    </source>
</evidence>
<proteinExistence type="inferred from homology"/>
<comment type="cofactor">
    <cofactor evidence="1">
        <name>Mn(2+)</name>
        <dbReference type="ChEBI" id="CHEBI:29035"/>
    </cofactor>
</comment>
<dbReference type="InterPro" id="IPR017441">
    <property type="entry name" value="Protein_kinase_ATP_BS"/>
</dbReference>
<dbReference type="InterPro" id="IPR036941">
    <property type="entry name" value="Rcpt_L-dom_sf"/>
</dbReference>
<dbReference type="SUPFAM" id="SSF49265">
    <property type="entry name" value="Fibronectin type III"/>
    <property type="match status" value="2"/>
</dbReference>
<dbReference type="InterPro" id="IPR013783">
    <property type="entry name" value="Ig-like_fold"/>
</dbReference>
<dbReference type="Gene3D" id="3.80.20.20">
    <property type="entry name" value="Receptor L-domain"/>
    <property type="match status" value="2"/>
</dbReference>
<dbReference type="EMBL" id="MNPL01017353">
    <property type="protein sequence ID" value="OQR70497.1"/>
    <property type="molecule type" value="Genomic_DNA"/>
</dbReference>
<evidence type="ECO:0000256" key="9">
    <source>
        <dbReference type="ARBA" id="ARBA00022737"/>
    </source>
</evidence>
<protein>
    <recommendedName>
        <fullName evidence="22">Tyrosine-protein kinase receptor</fullName>
        <ecNumber evidence="22">2.7.10.1</ecNumber>
    </recommendedName>
</protein>
<evidence type="ECO:0000256" key="7">
    <source>
        <dbReference type="ARBA" id="ARBA00022723"/>
    </source>
</evidence>
<dbReference type="PROSITE" id="PS00239">
    <property type="entry name" value="RECEPTOR_TYR_KIN_II"/>
    <property type="match status" value="1"/>
</dbReference>
<dbReference type="GO" id="GO:0043410">
    <property type="term" value="P:positive regulation of MAPK cascade"/>
    <property type="evidence" value="ECO:0007669"/>
    <property type="project" value="TreeGrafter"/>
</dbReference>
<evidence type="ECO:0000256" key="17">
    <source>
        <dbReference type="ARBA" id="ARBA00023170"/>
    </source>
</evidence>
<name>A0A1V9XAD0_9ACAR</name>
<dbReference type="GO" id="GO:0051897">
    <property type="term" value="P:positive regulation of phosphatidylinositol 3-kinase/protein kinase B signal transduction"/>
    <property type="evidence" value="ECO:0007669"/>
    <property type="project" value="TreeGrafter"/>
</dbReference>
<keyword evidence="18" id="KW-0325">Glycoprotein</keyword>
<evidence type="ECO:0000259" key="26">
    <source>
        <dbReference type="PROSITE" id="PS50853"/>
    </source>
</evidence>
<feature type="compositionally biased region" description="Polar residues" evidence="23">
    <location>
        <begin position="1426"/>
        <end position="1443"/>
    </location>
</feature>
<dbReference type="InterPro" id="IPR000494">
    <property type="entry name" value="Rcpt_L-dom"/>
</dbReference>
<feature type="non-terminal residue" evidence="27">
    <location>
        <position position="1"/>
    </location>
</feature>
<comment type="catalytic activity">
    <reaction evidence="20 22">
        <text>L-tyrosyl-[protein] + ATP = O-phospho-L-tyrosyl-[protein] + ADP + H(+)</text>
        <dbReference type="Rhea" id="RHEA:10596"/>
        <dbReference type="Rhea" id="RHEA-COMP:10136"/>
        <dbReference type="Rhea" id="RHEA-COMP:20101"/>
        <dbReference type="ChEBI" id="CHEBI:15378"/>
        <dbReference type="ChEBI" id="CHEBI:30616"/>
        <dbReference type="ChEBI" id="CHEBI:46858"/>
        <dbReference type="ChEBI" id="CHEBI:61978"/>
        <dbReference type="ChEBI" id="CHEBI:456216"/>
        <dbReference type="EC" id="2.7.10.1"/>
    </reaction>
</comment>
<dbReference type="Pfam" id="PF00757">
    <property type="entry name" value="Furin-like"/>
    <property type="match status" value="1"/>
</dbReference>
<evidence type="ECO:0000313" key="27">
    <source>
        <dbReference type="EMBL" id="OQR70497.1"/>
    </source>
</evidence>
<dbReference type="FunFam" id="3.30.200.20:FF:000026">
    <property type="entry name" value="Tyrosine-protein kinase receptor"/>
    <property type="match status" value="1"/>
</dbReference>
<dbReference type="CDD" id="cd00064">
    <property type="entry name" value="FU"/>
    <property type="match status" value="1"/>
</dbReference>